<dbReference type="EMBL" id="FOCX01000027">
    <property type="protein sequence ID" value="SEP02038.1"/>
    <property type="molecule type" value="Genomic_DNA"/>
</dbReference>
<dbReference type="InterPro" id="IPR047589">
    <property type="entry name" value="DUF11_rpt"/>
</dbReference>
<keyword evidence="1" id="KW-0472">Membrane</keyword>
<dbReference type="RefSeq" id="WP_092663475.1">
    <property type="nucleotide sequence ID" value="NZ_FOCX01000027.1"/>
</dbReference>
<evidence type="ECO:0000259" key="3">
    <source>
        <dbReference type="Pfam" id="PF01882"/>
    </source>
</evidence>
<dbReference type="Pfam" id="PF01882">
    <property type="entry name" value="DUF58"/>
    <property type="match status" value="1"/>
</dbReference>
<accession>A0A1H8UHF4</accession>
<dbReference type="InterPro" id="IPR001434">
    <property type="entry name" value="OmcB-like_DUF11"/>
</dbReference>
<dbReference type="NCBIfam" id="TIGR01451">
    <property type="entry name" value="B_ant_repeat"/>
    <property type="match status" value="1"/>
</dbReference>
<dbReference type="InterPro" id="IPR002881">
    <property type="entry name" value="DUF58"/>
</dbReference>
<proteinExistence type="predicted"/>
<reference evidence="5" key="1">
    <citation type="submission" date="2016-10" db="EMBL/GenBank/DDBJ databases">
        <authorList>
            <person name="Varghese N."/>
            <person name="Submissions S."/>
        </authorList>
    </citation>
    <scope>NUCLEOTIDE SEQUENCE [LARGE SCALE GENOMIC DNA]</scope>
    <source>
        <strain evidence="5">IBRC-M 10043</strain>
    </source>
</reference>
<dbReference type="InterPro" id="IPR013783">
    <property type="entry name" value="Ig-like_fold"/>
</dbReference>
<evidence type="ECO:0000256" key="1">
    <source>
        <dbReference type="SAM" id="Phobius"/>
    </source>
</evidence>
<feature type="domain" description="DUF58" evidence="3">
    <location>
        <begin position="201"/>
        <end position="370"/>
    </location>
</feature>
<dbReference type="OrthoDB" id="31512at2157"/>
<feature type="domain" description="DUF11" evidence="2">
    <location>
        <begin position="55"/>
        <end position="127"/>
    </location>
</feature>
<dbReference type="AlphaFoldDB" id="A0A1H8UHF4"/>
<keyword evidence="1" id="KW-1133">Transmembrane helix</keyword>
<evidence type="ECO:0000313" key="5">
    <source>
        <dbReference type="Proteomes" id="UP000198775"/>
    </source>
</evidence>
<evidence type="ECO:0000313" key="4">
    <source>
        <dbReference type="EMBL" id="SEP02038.1"/>
    </source>
</evidence>
<dbReference type="PANTHER" id="PTHR33608:SF6">
    <property type="entry name" value="BLL2464 PROTEIN"/>
    <property type="match status" value="1"/>
</dbReference>
<keyword evidence="5" id="KW-1185">Reference proteome</keyword>
<dbReference type="PANTHER" id="PTHR33608">
    <property type="entry name" value="BLL2464 PROTEIN"/>
    <property type="match status" value="1"/>
</dbReference>
<keyword evidence="1" id="KW-0812">Transmembrane</keyword>
<dbReference type="Pfam" id="PF01345">
    <property type="entry name" value="DUF11"/>
    <property type="match status" value="1"/>
</dbReference>
<sequence length="425" mass="46308">MTSVERTHRWRTAFGFALFTTTAGLYLRSPAVFLASILGVAYAGYPLFVSPPPVDVALSRTVTDATPNHGDNVTVTVTITNTGQRLLPDLRIIDGVPALLTVVDGTPRHTATLRPGASTTFRYTVAAKHGSHRFTPATVIAHDISGGTRVETEVAAGKQTTVREKLDCSVDLREFRLRQEARQYSGQTPADASGTGLEFQQMRAYQRGDPVNRIDWKRYARTGDLTTVEFREEQRTAVVLCLDARPEAVRAAAGTDPHAVAYCVAAAQKVLAALEQQHEQVGVAIFGTDFDWRAPRASQQQYAHIDQLLRAHEYEQPTPVDDTTTSAGLDIQQLLGQTQGALEVIVFSPLLDAFGETAAQQLAARGHAVTVISPDVTTDRTVGAEFVRVERANRVQVLRKQGVPVADWSPEDPLVWPVRAHGGRA</sequence>
<dbReference type="Proteomes" id="UP000198775">
    <property type="component" value="Unassembled WGS sequence"/>
</dbReference>
<name>A0A1H8UHF4_9EURY</name>
<dbReference type="Gene3D" id="2.60.40.10">
    <property type="entry name" value="Immunoglobulins"/>
    <property type="match status" value="1"/>
</dbReference>
<protein>
    <submittedName>
        <fullName evidence="4">Conserved repeat domain-containing protein</fullName>
    </submittedName>
</protein>
<gene>
    <name evidence="4" type="ORF">SAMN05216388_102740</name>
</gene>
<feature type="transmembrane region" description="Helical" evidence="1">
    <location>
        <begin position="12"/>
        <end position="45"/>
    </location>
</feature>
<evidence type="ECO:0000259" key="2">
    <source>
        <dbReference type="Pfam" id="PF01345"/>
    </source>
</evidence>
<organism evidence="4 5">
    <name type="scientific">Halorientalis persicus</name>
    <dbReference type="NCBI Taxonomy" id="1367881"/>
    <lineage>
        <taxon>Archaea</taxon>
        <taxon>Methanobacteriati</taxon>
        <taxon>Methanobacteriota</taxon>
        <taxon>Stenosarchaea group</taxon>
        <taxon>Halobacteria</taxon>
        <taxon>Halobacteriales</taxon>
        <taxon>Haloarculaceae</taxon>
        <taxon>Halorientalis</taxon>
    </lineage>
</organism>